<sequence length="101" mass="10643">MNDQNSRAAEDSAAREGLLAEDTAGAQSAVTRNTSDVAAEGAKEAERKAAQQRTRDRTAELRVKAERHAIDASTCADQGDSEGAQAHALASIALHLMLSRP</sequence>
<keyword evidence="3" id="KW-1185">Reference proteome</keyword>
<feature type="compositionally biased region" description="Basic and acidic residues" evidence="1">
    <location>
        <begin position="41"/>
        <end position="62"/>
    </location>
</feature>
<gene>
    <name evidence="2" type="ORF">GCM10020369_81590</name>
</gene>
<evidence type="ECO:0000256" key="1">
    <source>
        <dbReference type="SAM" id="MobiDB-lite"/>
    </source>
</evidence>
<protein>
    <submittedName>
        <fullName evidence="2">Uncharacterized protein</fullName>
    </submittedName>
</protein>
<dbReference type="Proteomes" id="UP001501676">
    <property type="component" value="Unassembled WGS sequence"/>
</dbReference>
<evidence type="ECO:0000313" key="2">
    <source>
        <dbReference type="EMBL" id="GAA3398349.1"/>
    </source>
</evidence>
<dbReference type="EMBL" id="BAAAYN010000082">
    <property type="protein sequence ID" value="GAA3398349.1"/>
    <property type="molecule type" value="Genomic_DNA"/>
</dbReference>
<organism evidence="2 3">
    <name type="scientific">Cryptosporangium minutisporangium</name>
    <dbReference type="NCBI Taxonomy" id="113569"/>
    <lineage>
        <taxon>Bacteria</taxon>
        <taxon>Bacillati</taxon>
        <taxon>Actinomycetota</taxon>
        <taxon>Actinomycetes</taxon>
        <taxon>Cryptosporangiales</taxon>
        <taxon>Cryptosporangiaceae</taxon>
        <taxon>Cryptosporangium</taxon>
    </lineage>
</organism>
<accession>A0ABP6TCU0</accession>
<reference evidence="3" key="1">
    <citation type="journal article" date="2019" name="Int. J. Syst. Evol. Microbiol.">
        <title>The Global Catalogue of Microorganisms (GCM) 10K type strain sequencing project: providing services to taxonomists for standard genome sequencing and annotation.</title>
        <authorList>
            <consortium name="The Broad Institute Genomics Platform"/>
            <consortium name="The Broad Institute Genome Sequencing Center for Infectious Disease"/>
            <person name="Wu L."/>
            <person name="Ma J."/>
        </authorList>
    </citation>
    <scope>NUCLEOTIDE SEQUENCE [LARGE SCALE GENOMIC DNA]</scope>
    <source>
        <strain evidence="3">JCM 9458</strain>
    </source>
</reference>
<dbReference type="RefSeq" id="WP_345733711.1">
    <property type="nucleotide sequence ID" value="NZ_BAAAYN010000082.1"/>
</dbReference>
<proteinExistence type="predicted"/>
<feature type="region of interest" description="Disordered" evidence="1">
    <location>
        <begin position="1"/>
        <end position="62"/>
    </location>
</feature>
<evidence type="ECO:0000313" key="3">
    <source>
        <dbReference type="Proteomes" id="UP001501676"/>
    </source>
</evidence>
<feature type="compositionally biased region" description="Polar residues" evidence="1">
    <location>
        <begin position="25"/>
        <end position="36"/>
    </location>
</feature>
<comment type="caution">
    <text evidence="2">The sequence shown here is derived from an EMBL/GenBank/DDBJ whole genome shotgun (WGS) entry which is preliminary data.</text>
</comment>
<name>A0ABP6TCU0_9ACTN</name>